<sequence length="39" mass="4495">MNSSTSHVEFFQTASLRPRGDFSLRLTIRSPTDLRNARE</sequence>
<name>A0A225DXU7_9BACT</name>
<comment type="caution">
    <text evidence="1">The sequence shown here is derived from an EMBL/GenBank/DDBJ whole genome shotgun (WGS) entry which is preliminary data.</text>
</comment>
<evidence type="ECO:0000313" key="2">
    <source>
        <dbReference type="Proteomes" id="UP000214646"/>
    </source>
</evidence>
<organism evidence="1 2">
    <name type="scientific">Fimbriiglobus ruber</name>
    <dbReference type="NCBI Taxonomy" id="1908690"/>
    <lineage>
        <taxon>Bacteria</taxon>
        <taxon>Pseudomonadati</taxon>
        <taxon>Planctomycetota</taxon>
        <taxon>Planctomycetia</taxon>
        <taxon>Gemmatales</taxon>
        <taxon>Gemmataceae</taxon>
        <taxon>Fimbriiglobus</taxon>
    </lineage>
</organism>
<dbReference type="Proteomes" id="UP000214646">
    <property type="component" value="Unassembled WGS sequence"/>
</dbReference>
<accession>A0A225DXU7</accession>
<protein>
    <submittedName>
        <fullName evidence="1">Uncharacterized protein</fullName>
    </submittedName>
</protein>
<proteinExistence type="predicted"/>
<dbReference type="EMBL" id="NIDE01000004">
    <property type="protein sequence ID" value="OWK43358.1"/>
    <property type="molecule type" value="Genomic_DNA"/>
</dbReference>
<dbReference type="AlphaFoldDB" id="A0A225DXU7"/>
<keyword evidence="2" id="KW-1185">Reference proteome</keyword>
<evidence type="ECO:0000313" key="1">
    <source>
        <dbReference type="EMBL" id="OWK43358.1"/>
    </source>
</evidence>
<gene>
    <name evidence="1" type="ORF">FRUB_02957</name>
</gene>
<reference evidence="2" key="1">
    <citation type="submission" date="2017-06" db="EMBL/GenBank/DDBJ databases">
        <title>Genome analysis of Fimbriiglobus ruber SP5, the first member of the order Planctomycetales with confirmed chitinolytic capability.</title>
        <authorList>
            <person name="Ravin N.V."/>
            <person name="Rakitin A.L."/>
            <person name="Ivanova A.A."/>
            <person name="Beletsky A.V."/>
            <person name="Kulichevskaya I.S."/>
            <person name="Mardanov A.V."/>
            <person name="Dedysh S.N."/>
        </authorList>
    </citation>
    <scope>NUCLEOTIDE SEQUENCE [LARGE SCALE GENOMIC DNA]</scope>
    <source>
        <strain evidence="2">SP5</strain>
    </source>
</reference>